<reference evidence="5 6" key="1">
    <citation type="submission" date="2020-12" db="EMBL/GenBank/DDBJ databases">
        <title>Identification and biosynthesis of polyene macrolides produced by Streptomyces alfalfae Men-myco-93-63.</title>
        <authorList>
            <person name="Liu D."/>
            <person name="Li Y."/>
            <person name="Liu L."/>
            <person name="Han X."/>
            <person name="Shen F."/>
        </authorList>
    </citation>
    <scope>NUCLEOTIDE SEQUENCE [LARGE SCALE GENOMIC DNA]</scope>
    <source>
        <strain evidence="5 6">Men-myco-93-63</strain>
    </source>
</reference>
<dbReference type="GO" id="GO:0019878">
    <property type="term" value="P:lysine biosynthetic process via aminoadipic acid"/>
    <property type="evidence" value="ECO:0007669"/>
    <property type="project" value="TreeGrafter"/>
</dbReference>
<dbReference type="Gene3D" id="3.90.470.20">
    <property type="entry name" value="4'-phosphopantetheinyl transferase domain"/>
    <property type="match status" value="2"/>
</dbReference>
<evidence type="ECO:0000256" key="1">
    <source>
        <dbReference type="ARBA" id="ARBA00010990"/>
    </source>
</evidence>
<protein>
    <submittedName>
        <fullName evidence="5">4'-phosphopantetheinyl transferase superfamily protein</fullName>
    </submittedName>
</protein>
<dbReference type="InterPro" id="IPR037143">
    <property type="entry name" value="4-PPantetheinyl_Trfase_dom_sf"/>
</dbReference>
<evidence type="ECO:0000313" key="6">
    <source>
        <dbReference type="Proteomes" id="UP000596130"/>
    </source>
</evidence>
<proteinExistence type="inferred from homology"/>
<dbReference type="AlphaFoldDB" id="A0A7T4PPG4"/>
<evidence type="ECO:0000256" key="2">
    <source>
        <dbReference type="ARBA" id="ARBA00022679"/>
    </source>
</evidence>
<dbReference type="InterPro" id="IPR008278">
    <property type="entry name" value="4-PPantetheinyl_Trfase_dom"/>
</dbReference>
<dbReference type="PANTHER" id="PTHR12215:SF10">
    <property type="entry name" value="L-AMINOADIPATE-SEMIALDEHYDE DEHYDROGENASE-PHOSPHOPANTETHEINYL TRANSFERASE"/>
    <property type="match status" value="1"/>
</dbReference>
<dbReference type="PANTHER" id="PTHR12215">
    <property type="entry name" value="PHOSPHOPANTETHEINE TRANSFERASE"/>
    <property type="match status" value="1"/>
</dbReference>
<feature type="region of interest" description="Disordered" evidence="3">
    <location>
        <begin position="185"/>
        <end position="207"/>
    </location>
</feature>
<dbReference type="GO" id="GO:0005829">
    <property type="term" value="C:cytosol"/>
    <property type="evidence" value="ECO:0007669"/>
    <property type="project" value="TreeGrafter"/>
</dbReference>
<accession>A0A7T4PPG4</accession>
<dbReference type="Proteomes" id="UP000596130">
    <property type="component" value="Chromosome"/>
</dbReference>
<sequence>MTPGGAAAPGAPDVVEVWRIPLGGDDAPADLADLVGVLDAEERSRAALAAREELRRRFVIAHGATRHVLGRRLGTAPGALRFSRGSWGKPEVADAPGLRVSLTHSGDLALLAVTGSGRAVGVDVESLRPDGDGLRLARRFFPAAERDLVTGGDAGRVFTRLWTRKEACVKAAGGRLAQGFAVPVGHGTGREAEERTEPVTVRGPDSGLPGPWTLRDLVLPDPGYCAAVALDGEGPFRTRLRVWRAAAQTDQYAGGIP</sequence>
<dbReference type="GO" id="GO:0000287">
    <property type="term" value="F:magnesium ion binding"/>
    <property type="evidence" value="ECO:0007669"/>
    <property type="project" value="InterPro"/>
</dbReference>
<dbReference type="GO" id="GO:0008897">
    <property type="term" value="F:holo-[acyl-carrier-protein] synthase activity"/>
    <property type="evidence" value="ECO:0007669"/>
    <property type="project" value="InterPro"/>
</dbReference>
<feature type="domain" description="4'-phosphopantetheinyl transferase" evidence="4">
    <location>
        <begin position="119"/>
        <end position="180"/>
    </location>
</feature>
<comment type="similarity">
    <text evidence="1">Belongs to the P-Pant transferase superfamily. Gsp/Sfp/HetI/AcpT family.</text>
</comment>
<name>A0A7T4PPG4_9ACTN</name>
<evidence type="ECO:0000256" key="3">
    <source>
        <dbReference type="SAM" id="MobiDB-lite"/>
    </source>
</evidence>
<evidence type="ECO:0000313" key="5">
    <source>
        <dbReference type="EMBL" id="QQC93891.1"/>
    </source>
</evidence>
<gene>
    <name evidence="5" type="ORF">I8755_21010</name>
</gene>
<organism evidence="5 6">
    <name type="scientific">Streptomyces alfalfae</name>
    <dbReference type="NCBI Taxonomy" id="1642299"/>
    <lineage>
        <taxon>Bacteria</taxon>
        <taxon>Bacillati</taxon>
        <taxon>Actinomycetota</taxon>
        <taxon>Actinomycetes</taxon>
        <taxon>Kitasatosporales</taxon>
        <taxon>Streptomycetaceae</taxon>
        <taxon>Streptomyces</taxon>
    </lineage>
</organism>
<dbReference type="InterPro" id="IPR050559">
    <property type="entry name" value="P-Pant_transferase_sf"/>
</dbReference>
<dbReference type="SUPFAM" id="SSF56214">
    <property type="entry name" value="4'-phosphopantetheinyl transferase"/>
    <property type="match status" value="2"/>
</dbReference>
<feature type="compositionally biased region" description="Basic and acidic residues" evidence="3">
    <location>
        <begin position="188"/>
        <end position="197"/>
    </location>
</feature>
<dbReference type="Pfam" id="PF01648">
    <property type="entry name" value="ACPS"/>
    <property type="match status" value="1"/>
</dbReference>
<keyword evidence="2 5" id="KW-0808">Transferase</keyword>
<dbReference type="EMBL" id="CP065959">
    <property type="protein sequence ID" value="QQC93891.1"/>
    <property type="molecule type" value="Genomic_DNA"/>
</dbReference>
<evidence type="ECO:0000259" key="4">
    <source>
        <dbReference type="Pfam" id="PF01648"/>
    </source>
</evidence>